<organism evidence="2 3">
    <name type="scientific">Siminovitchia fortis</name>
    <dbReference type="NCBI Taxonomy" id="254758"/>
    <lineage>
        <taxon>Bacteria</taxon>
        <taxon>Bacillati</taxon>
        <taxon>Bacillota</taxon>
        <taxon>Bacilli</taxon>
        <taxon>Bacillales</taxon>
        <taxon>Bacillaceae</taxon>
        <taxon>Siminovitchia</taxon>
    </lineage>
</organism>
<keyword evidence="2" id="KW-0238">DNA-binding</keyword>
<evidence type="ECO:0000259" key="1">
    <source>
        <dbReference type="PROSITE" id="PS51500"/>
    </source>
</evidence>
<dbReference type="Proteomes" id="UP000273811">
    <property type="component" value="Unassembled WGS sequence"/>
</dbReference>
<accession>A0A443IN67</accession>
<dbReference type="EMBL" id="QYTU02000031">
    <property type="protein sequence ID" value="RWR07279.1"/>
    <property type="molecule type" value="Genomic_DNA"/>
</dbReference>
<sequence>MFKVALDQEWVELIMLAKHMGLTLEEVREFLRTTGRRPGISMPG</sequence>
<evidence type="ECO:0000313" key="2">
    <source>
        <dbReference type="EMBL" id="RWR07279.1"/>
    </source>
</evidence>
<dbReference type="GO" id="GO:0006355">
    <property type="term" value="P:regulation of DNA-templated transcription"/>
    <property type="evidence" value="ECO:0007669"/>
    <property type="project" value="InterPro"/>
</dbReference>
<dbReference type="GO" id="GO:0003677">
    <property type="term" value="F:DNA binding"/>
    <property type="evidence" value="ECO:0007669"/>
    <property type="project" value="UniProtKB-KW"/>
</dbReference>
<dbReference type="GO" id="GO:0046983">
    <property type="term" value="F:protein dimerization activity"/>
    <property type="evidence" value="ECO:0007669"/>
    <property type="project" value="InterPro"/>
</dbReference>
<dbReference type="AlphaFoldDB" id="A0A443IN67"/>
<dbReference type="OrthoDB" id="2973152at2"/>
<evidence type="ECO:0000313" key="3">
    <source>
        <dbReference type="Proteomes" id="UP000273811"/>
    </source>
</evidence>
<dbReference type="SUPFAM" id="SSF47406">
    <property type="entry name" value="SinR repressor dimerisation domain-like"/>
    <property type="match status" value="1"/>
</dbReference>
<dbReference type="InterPro" id="IPR036281">
    <property type="entry name" value="SinR/SinI_dimer_dom_sf"/>
</dbReference>
<dbReference type="Pfam" id="PF08671">
    <property type="entry name" value="SinI"/>
    <property type="match status" value="1"/>
</dbReference>
<proteinExistence type="predicted"/>
<protein>
    <submittedName>
        <fullName evidence="2">DNA-binding anti-repressor SinI</fullName>
    </submittedName>
</protein>
<feature type="domain" description="Sin" evidence="1">
    <location>
        <begin position="1"/>
        <end position="35"/>
    </location>
</feature>
<name>A0A443IN67_9BACI</name>
<reference evidence="2" key="1">
    <citation type="submission" date="2018-12" db="EMBL/GenBank/DDBJ databases">
        <authorList>
            <person name="Sun L."/>
            <person name="Chen Z."/>
        </authorList>
    </citation>
    <scope>NUCLEOTIDE SEQUENCE [LARGE SCALE GENOMIC DNA]</scope>
    <source>
        <strain evidence="2">DSM 16012</strain>
    </source>
</reference>
<dbReference type="InterPro" id="IPR010981">
    <property type="entry name" value="SinR/SinI_dimer_dom"/>
</dbReference>
<keyword evidence="3" id="KW-1185">Reference proteome</keyword>
<dbReference type="PROSITE" id="PS51500">
    <property type="entry name" value="SIN"/>
    <property type="match status" value="1"/>
</dbReference>
<comment type="caution">
    <text evidence="2">The sequence shown here is derived from an EMBL/GenBank/DDBJ whole genome shotgun (WGS) entry which is preliminary data.</text>
</comment>
<gene>
    <name evidence="2" type="primary">sinI</name>
    <name evidence="2" type="ORF">D4N35_012970</name>
</gene>